<feature type="transmembrane region" description="Helical" evidence="2">
    <location>
        <begin position="123"/>
        <end position="143"/>
    </location>
</feature>
<proteinExistence type="predicted"/>
<keyword evidence="2" id="KW-0812">Transmembrane</keyword>
<feature type="transmembrane region" description="Helical" evidence="2">
    <location>
        <begin position="212"/>
        <end position="236"/>
    </location>
</feature>
<dbReference type="AlphaFoldDB" id="A0A512SXV8"/>
<name>A0A512SXV8_9MICO</name>
<feature type="transmembrane region" description="Helical" evidence="2">
    <location>
        <begin position="256"/>
        <end position="279"/>
    </location>
</feature>
<feature type="compositionally biased region" description="Basic and acidic residues" evidence="1">
    <location>
        <begin position="305"/>
        <end position="318"/>
    </location>
</feature>
<evidence type="ECO:0000256" key="1">
    <source>
        <dbReference type="SAM" id="MobiDB-lite"/>
    </source>
</evidence>
<evidence type="ECO:0000256" key="2">
    <source>
        <dbReference type="SAM" id="Phobius"/>
    </source>
</evidence>
<keyword evidence="4" id="KW-1185">Reference proteome</keyword>
<feature type="transmembrane region" description="Helical" evidence="2">
    <location>
        <begin position="6"/>
        <end position="29"/>
    </location>
</feature>
<comment type="caution">
    <text evidence="3">The sequence shown here is derived from an EMBL/GenBank/DDBJ whole genome shotgun (WGS) entry which is preliminary data.</text>
</comment>
<dbReference type="EMBL" id="BKBA01000003">
    <property type="protein sequence ID" value="GEQ12779.1"/>
    <property type="molecule type" value="Genomic_DNA"/>
</dbReference>
<keyword evidence="2" id="KW-0472">Membrane</keyword>
<reference evidence="3 4" key="1">
    <citation type="submission" date="2019-07" db="EMBL/GenBank/DDBJ databases">
        <title>Whole genome shotgun sequence of Knoellia locipacati NBRC 109775.</title>
        <authorList>
            <person name="Hosoyama A."/>
            <person name="Uohara A."/>
            <person name="Ohji S."/>
            <person name="Ichikawa N."/>
        </authorList>
    </citation>
    <scope>NUCLEOTIDE SEQUENCE [LARGE SCALE GENOMIC DNA]</scope>
    <source>
        <strain evidence="3 4">NBRC 109775</strain>
    </source>
</reference>
<evidence type="ECO:0000313" key="4">
    <source>
        <dbReference type="Proteomes" id="UP000321793"/>
    </source>
</evidence>
<gene>
    <name evidence="3" type="ORF">KLO01_08260</name>
</gene>
<accession>A0A512SXV8</accession>
<dbReference type="Proteomes" id="UP000321793">
    <property type="component" value="Unassembled WGS sequence"/>
</dbReference>
<keyword evidence="2" id="KW-1133">Transmembrane helix</keyword>
<dbReference type="RefSeq" id="WP_147062356.1">
    <property type="nucleotide sequence ID" value="NZ_BAABDN010000001.1"/>
</dbReference>
<evidence type="ECO:0000313" key="3">
    <source>
        <dbReference type="EMBL" id="GEQ12779.1"/>
    </source>
</evidence>
<sequence>MDDQLITRLVTWTALFAANVLIALIVVLVMRRRGPVWASTASSASMLALVLSFLVPAFVLPAAGEERPFVETAPTAILTLCAVVVVTTALGSRLSRVPATGDVRSATIAPRRLFVARVPHQRLAALVTAGVAFTGMAAASLMATDGTMLVRRHDGASGVARDFAGWPAMLPAVVAGLALAGSVWWALREIHDRPRVADPLDTHLRARDASRVLRATTFGFAVTGSAILFSMGAHMNEATQRLRGASETAPRAPGDLYQWLAFGLYVPAVALALVALAALAGSVGSRAELEWATRPNSHAAADADGTGRDGRVDAKART</sequence>
<dbReference type="OrthoDB" id="4843442at2"/>
<protein>
    <submittedName>
        <fullName evidence="3">Uncharacterized protein</fullName>
    </submittedName>
</protein>
<organism evidence="3 4">
    <name type="scientific">Knoellia locipacati</name>
    <dbReference type="NCBI Taxonomy" id="882824"/>
    <lineage>
        <taxon>Bacteria</taxon>
        <taxon>Bacillati</taxon>
        <taxon>Actinomycetota</taxon>
        <taxon>Actinomycetes</taxon>
        <taxon>Micrococcales</taxon>
        <taxon>Intrasporangiaceae</taxon>
        <taxon>Knoellia</taxon>
    </lineage>
</organism>
<feature type="transmembrane region" description="Helical" evidence="2">
    <location>
        <begin position="163"/>
        <end position="187"/>
    </location>
</feature>
<feature type="region of interest" description="Disordered" evidence="1">
    <location>
        <begin position="298"/>
        <end position="318"/>
    </location>
</feature>
<feature type="transmembrane region" description="Helical" evidence="2">
    <location>
        <begin position="72"/>
        <end position="91"/>
    </location>
</feature>
<feature type="transmembrane region" description="Helical" evidence="2">
    <location>
        <begin position="36"/>
        <end position="60"/>
    </location>
</feature>